<name>A0ABS4DUR1_9HYPH</name>
<comment type="caution">
    <text evidence="1">The sequence shown here is derived from an EMBL/GenBank/DDBJ whole genome shotgun (WGS) entry which is preliminary data.</text>
</comment>
<dbReference type="Proteomes" id="UP000759443">
    <property type="component" value="Unassembled WGS sequence"/>
</dbReference>
<gene>
    <name evidence="1" type="ORF">J2Z17_000849</name>
</gene>
<evidence type="ECO:0000313" key="1">
    <source>
        <dbReference type="EMBL" id="MBP1849428.1"/>
    </source>
</evidence>
<dbReference type="RefSeq" id="WP_209942512.1">
    <property type="nucleotide sequence ID" value="NZ_JAGGJU010000002.1"/>
</dbReference>
<sequence length="64" mass="7395">MRLILFVNSIALQVTDDQLLLGAWILERTIATQGEEEAEDAMKALRIYLRDHRRFRTVGRPGLI</sequence>
<evidence type="ECO:0000313" key="2">
    <source>
        <dbReference type="Proteomes" id="UP000759443"/>
    </source>
</evidence>
<reference evidence="1 2" key="1">
    <citation type="submission" date="2021-03" db="EMBL/GenBank/DDBJ databases">
        <title>Genomic Encyclopedia of Type Strains, Phase IV (KMG-IV): sequencing the most valuable type-strain genomes for metagenomic binning, comparative biology and taxonomic classification.</title>
        <authorList>
            <person name="Goeker M."/>
        </authorList>
    </citation>
    <scope>NUCLEOTIDE SEQUENCE [LARGE SCALE GENOMIC DNA]</scope>
    <source>
        <strain evidence="1 2">DSM 21600</strain>
    </source>
</reference>
<protein>
    <submittedName>
        <fullName evidence="1">Uncharacterized protein</fullName>
    </submittedName>
</protein>
<proteinExistence type="predicted"/>
<dbReference type="EMBL" id="JAGGJU010000002">
    <property type="protein sequence ID" value="MBP1849428.1"/>
    <property type="molecule type" value="Genomic_DNA"/>
</dbReference>
<keyword evidence="2" id="KW-1185">Reference proteome</keyword>
<organism evidence="1 2">
    <name type="scientific">Rhizobium halophytocola</name>
    <dbReference type="NCBI Taxonomy" id="735519"/>
    <lineage>
        <taxon>Bacteria</taxon>
        <taxon>Pseudomonadati</taxon>
        <taxon>Pseudomonadota</taxon>
        <taxon>Alphaproteobacteria</taxon>
        <taxon>Hyphomicrobiales</taxon>
        <taxon>Rhizobiaceae</taxon>
        <taxon>Rhizobium/Agrobacterium group</taxon>
        <taxon>Rhizobium</taxon>
    </lineage>
</organism>
<accession>A0ABS4DUR1</accession>